<dbReference type="NCBIfam" id="TIGR00728">
    <property type="entry name" value="OPT_sfam"/>
    <property type="match status" value="1"/>
</dbReference>
<feature type="transmembrane region" description="Helical" evidence="11">
    <location>
        <begin position="496"/>
        <end position="516"/>
    </location>
</feature>
<comment type="similarity">
    <text evidence="2">Belongs to the oligopeptide OPT transporter family.</text>
</comment>
<feature type="transmembrane region" description="Helical" evidence="11">
    <location>
        <begin position="200"/>
        <end position="220"/>
    </location>
</feature>
<evidence type="ECO:0000256" key="3">
    <source>
        <dbReference type="ARBA" id="ARBA00022448"/>
    </source>
</evidence>
<dbReference type="SUPFAM" id="SSF56796">
    <property type="entry name" value="Dehydroquinate synthase-like"/>
    <property type="match status" value="1"/>
</dbReference>
<gene>
    <name evidence="14" type="ORF">N8I77_003235</name>
</gene>
<keyword evidence="7 11" id="KW-1133">Transmembrane helix</keyword>
<dbReference type="InterPro" id="IPR001670">
    <property type="entry name" value="ADH_Fe/GldA"/>
</dbReference>
<keyword evidence="3" id="KW-0813">Transport</keyword>
<dbReference type="Pfam" id="PF03169">
    <property type="entry name" value="OPT"/>
    <property type="match status" value="1"/>
</dbReference>
<dbReference type="EMBL" id="JAUJFL010000002">
    <property type="protein sequence ID" value="KAK2609748.1"/>
    <property type="molecule type" value="Genomic_DNA"/>
</dbReference>
<dbReference type="GO" id="GO:0035673">
    <property type="term" value="F:oligopeptide transmembrane transporter activity"/>
    <property type="evidence" value="ECO:0007669"/>
    <property type="project" value="InterPro"/>
</dbReference>
<feature type="transmembrane region" description="Helical" evidence="11">
    <location>
        <begin position="677"/>
        <end position="695"/>
    </location>
</feature>
<dbReference type="Gene3D" id="3.40.50.1970">
    <property type="match status" value="1"/>
</dbReference>
<comment type="subcellular location">
    <subcellularLocation>
        <location evidence="1">Membrane</location>
        <topology evidence="1">Multi-pass membrane protein</topology>
    </subcellularLocation>
</comment>
<dbReference type="Proteomes" id="UP001265746">
    <property type="component" value="Unassembled WGS sequence"/>
</dbReference>
<evidence type="ECO:0000256" key="10">
    <source>
        <dbReference type="SAM" id="MobiDB-lite"/>
    </source>
</evidence>
<protein>
    <recommendedName>
        <fullName evidence="16">Alcohol dehydrogenase iron-type/glycerol dehydrogenase GldA domain-containing protein</fullName>
    </recommendedName>
</protein>
<keyword evidence="9 11" id="KW-0472">Membrane</keyword>
<proteinExistence type="inferred from homology"/>
<dbReference type="InterPro" id="IPR056798">
    <property type="entry name" value="ADH_Fe_C"/>
</dbReference>
<feature type="transmembrane region" description="Helical" evidence="11">
    <location>
        <begin position="264"/>
        <end position="280"/>
    </location>
</feature>
<organism evidence="14 15">
    <name type="scientific">Phomopsis amygdali</name>
    <name type="common">Fusicoccum amygdali</name>
    <dbReference type="NCBI Taxonomy" id="1214568"/>
    <lineage>
        <taxon>Eukaryota</taxon>
        <taxon>Fungi</taxon>
        <taxon>Dikarya</taxon>
        <taxon>Ascomycota</taxon>
        <taxon>Pezizomycotina</taxon>
        <taxon>Sordariomycetes</taxon>
        <taxon>Sordariomycetidae</taxon>
        <taxon>Diaporthales</taxon>
        <taxon>Diaporthaceae</taxon>
        <taxon>Diaporthe</taxon>
    </lineage>
</organism>
<dbReference type="PANTHER" id="PTHR22601">
    <property type="entry name" value="ISP4 LIKE PROTEIN"/>
    <property type="match status" value="1"/>
</dbReference>
<evidence type="ECO:0000256" key="11">
    <source>
        <dbReference type="SAM" id="Phobius"/>
    </source>
</evidence>
<evidence type="ECO:0000256" key="7">
    <source>
        <dbReference type="ARBA" id="ARBA00022989"/>
    </source>
</evidence>
<comment type="caution">
    <text evidence="14">The sequence shown here is derived from an EMBL/GenBank/DDBJ whole genome shotgun (WGS) entry which is preliminary data.</text>
</comment>
<keyword evidence="4 11" id="KW-0812">Transmembrane</keyword>
<feature type="domain" description="Alcohol dehydrogenase iron-type/glycerol dehydrogenase GldA" evidence="12">
    <location>
        <begin position="816"/>
        <end position="983"/>
    </location>
</feature>
<keyword evidence="5" id="KW-0571">Peptide transport</keyword>
<feature type="transmembrane region" description="Helical" evidence="11">
    <location>
        <begin position="292"/>
        <end position="310"/>
    </location>
</feature>
<keyword evidence="15" id="KW-1185">Reference proteome</keyword>
<dbReference type="CDD" id="cd08192">
    <property type="entry name" value="MAR-like"/>
    <property type="match status" value="1"/>
</dbReference>
<dbReference type="InterPro" id="IPR004813">
    <property type="entry name" value="OPT"/>
</dbReference>
<evidence type="ECO:0000313" key="14">
    <source>
        <dbReference type="EMBL" id="KAK2609748.1"/>
    </source>
</evidence>
<accession>A0AAD9SID8</accession>
<dbReference type="GO" id="GO:0016491">
    <property type="term" value="F:oxidoreductase activity"/>
    <property type="evidence" value="ECO:0007669"/>
    <property type="project" value="UniProtKB-KW"/>
</dbReference>
<evidence type="ECO:0000259" key="12">
    <source>
        <dbReference type="Pfam" id="PF00465"/>
    </source>
</evidence>
<dbReference type="GO" id="GO:0016020">
    <property type="term" value="C:membrane"/>
    <property type="evidence" value="ECO:0007669"/>
    <property type="project" value="UniProtKB-SubCell"/>
</dbReference>
<feature type="transmembrane region" description="Helical" evidence="11">
    <location>
        <begin position="232"/>
        <end position="252"/>
    </location>
</feature>
<feature type="domain" description="Fe-containing alcohol dehydrogenase-like C-terminal" evidence="13">
    <location>
        <begin position="1008"/>
        <end position="1206"/>
    </location>
</feature>
<evidence type="ECO:0000256" key="1">
    <source>
        <dbReference type="ARBA" id="ARBA00004141"/>
    </source>
</evidence>
<dbReference type="Pfam" id="PF25137">
    <property type="entry name" value="ADH_Fe_C"/>
    <property type="match status" value="1"/>
</dbReference>
<feature type="transmembrane region" description="Helical" evidence="11">
    <location>
        <begin position="725"/>
        <end position="743"/>
    </location>
</feature>
<feature type="transmembrane region" description="Helical" evidence="11">
    <location>
        <begin position="362"/>
        <end position="380"/>
    </location>
</feature>
<evidence type="ECO:0000313" key="15">
    <source>
        <dbReference type="Proteomes" id="UP001265746"/>
    </source>
</evidence>
<feature type="region of interest" description="Disordered" evidence="10">
    <location>
        <begin position="39"/>
        <end position="68"/>
    </location>
</feature>
<keyword evidence="6" id="KW-0653">Protein transport</keyword>
<evidence type="ECO:0000256" key="5">
    <source>
        <dbReference type="ARBA" id="ARBA00022856"/>
    </source>
</evidence>
<dbReference type="Pfam" id="PF00465">
    <property type="entry name" value="Fe-ADH"/>
    <property type="match status" value="1"/>
</dbReference>
<dbReference type="AlphaFoldDB" id="A0AAD9SID8"/>
<evidence type="ECO:0008006" key="16">
    <source>
        <dbReference type="Google" id="ProtNLM"/>
    </source>
</evidence>
<feature type="transmembrane region" description="Helical" evidence="11">
    <location>
        <begin position="330"/>
        <end position="350"/>
    </location>
</feature>
<evidence type="ECO:0000256" key="6">
    <source>
        <dbReference type="ARBA" id="ARBA00022927"/>
    </source>
</evidence>
<evidence type="ECO:0000256" key="4">
    <source>
        <dbReference type="ARBA" id="ARBA00022692"/>
    </source>
</evidence>
<feature type="transmembrane region" description="Helical" evidence="11">
    <location>
        <begin position="438"/>
        <end position="460"/>
    </location>
</feature>
<evidence type="ECO:0000256" key="8">
    <source>
        <dbReference type="ARBA" id="ARBA00023002"/>
    </source>
</evidence>
<evidence type="ECO:0000256" key="9">
    <source>
        <dbReference type="ARBA" id="ARBA00023136"/>
    </source>
</evidence>
<dbReference type="InterPro" id="IPR004648">
    <property type="entry name" value="Oligpept_transpt"/>
</dbReference>
<feature type="transmembrane region" description="Helical" evidence="11">
    <location>
        <begin position="129"/>
        <end position="149"/>
    </location>
</feature>
<reference evidence="14" key="1">
    <citation type="submission" date="2023-06" db="EMBL/GenBank/DDBJ databases">
        <authorList>
            <person name="Noh H."/>
        </authorList>
    </citation>
    <scope>NUCLEOTIDE SEQUENCE</scope>
    <source>
        <strain evidence="14">DUCC20226</strain>
    </source>
</reference>
<sequence>MPYKGRPGPVLLFFCEFVFSRTRHNIPSNMAIVPEGGPDGIVPSEITSHNEASREKTTPSPGPYDEKNADIEVVSTGPESDYDDAAKIYVPQDNEEFIDPRLKDYPVPLVAKTVDLHNDFNEPILTFRFWFLSTFWVVIGCAISAMYYFKPYYQTLSSYAVQLLSWGMGDAMAKYLPKKTYTIFGKSFSLNPAPWNAKEHALIVVAYWGSCYAAYGLGPLSALELYYGRKINAGWGICFLLTSQMIGYAFTGIYRDILVRPPKIYYPGVLPNVALFNAMHKNPSVTKKSLKFFAIVACATFCYQWIPGFIFPLLSSLPLLCYFGHGQWKAYLMGSGYYGFGMLDFTLDWNYASFLSPLYTPLWANAHQIAGAIFCCWLLYPIMYFTNTINSQNYPPMSSGTFDLTGQTYNITRILTPEYTLNQTAMDAYSPPRWSTSYAMYFFFGFAASTAALAYSILWYGKDSYIAFRDALKNVRDDYNDPYLKLMSRTERVPHWWYIALLVPCLALSLGCIYGAEMGLPWWGFIVITLVSVICTFPNGILWGVANVQVGMAFLSELMAGAMFPGNPTAVLTCMTYGRQILEQNLNLTSDYKFGFYMKIPEKEMFWGQVYGTLLGPFVNYGIMRLVIDHIGKDTLIGKMDSNAWLALKTKSYYSLSVLWGVLGPKVLFSKGSPYSWIYYSFLIGPALVAITYVVHKYKPGWNIETRCNMTMILYGGTIFPVYETTNLMTSAILSLVFMGYILRVHPVWFRKYNYLLGTGLDCGTQVCATIIMFAINLPGATMPGWWGNNMATETVERFNPDKEFPIISYGLPYQEACAKHLTTTLSSLKPFLIISESLSKTTDVVEKLSSALNSDDVKVVGTHIGMRPHTYYSDVLQVMREVKEAGADSIVTVGGGSLIDGAKAISHALANNVNDIDGLDLLFRTSLALRFNRPMPPDAPETVHPSVIPVVSITTTLSAGEFNPPGGATNDATHHKIIFQNPAGIGISVIIMDSALTQTTPQKVWLSTGLRAVDHCVETICSSNPDPEGTKHSLRGLKLLIPGLLRTKREPGDKEARLRCQLGAAESMRAANLYGVKVGGSHGIGHQLGPMGVPHAETTCVCLPAVQKFNAKVNAQQQAIVLDAFWADPDVAATLTKHSLVKEKADLGDALDALIRELGFPRTLAEYGVGRDKLEAIAESSIKDHCCLTNAIPLESKEQVLEILEMCLGDQ</sequence>
<dbReference type="GO" id="GO:0015031">
    <property type="term" value="P:protein transport"/>
    <property type="evidence" value="ECO:0007669"/>
    <property type="project" value="UniProtKB-KW"/>
</dbReference>
<dbReference type="GO" id="GO:0046872">
    <property type="term" value="F:metal ion binding"/>
    <property type="evidence" value="ECO:0007669"/>
    <property type="project" value="InterPro"/>
</dbReference>
<evidence type="ECO:0000259" key="13">
    <source>
        <dbReference type="Pfam" id="PF25137"/>
    </source>
</evidence>
<evidence type="ECO:0000256" key="2">
    <source>
        <dbReference type="ARBA" id="ARBA00008807"/>
    </source>
</evidence>
<dbReference type="Gene3D" id="1.20.1090.10">
    <property type="entry name" value="Dehydroquinate synthase-like - alpha domain"/>
    <property type="match status" value="1"/>
</dbReference>
<feature type="transmembrane region" description="Helical" evidence="11">
    <location>
        <begin position="522"/>
        <end position="546"/>
    </location>
</feature>
<keyword evidence="8" id="KW-0560">Oxidoreductase</keyword>
<name>A0AAD9SID8_PHOAM</name>